<dbReference type="AlphaFoldDB" id="A0A0C3JLK1"/>
<accession>A0A0C3JLK1</accession>
<dbReference type="HOGENOM" id="CLU_1332410_0_0_1"/>
<name>A0A0C3JLK1_PISTI</name>
<evidence type="ECO:0000313" key="2">
    <source>
        <dbReference type="Proteomes" id="UP000054217"/>
    </source>
</evidence>
<reference evidence="2" key="2">
    <citation type="submission" date="2015-01" db="EMBL/GenBank/DDBJ databases">
        <title>Evolutionary Origins and Diversification of the Mycorrhizal Mutualists.</title>
        <authorList>
            <consortium name="DOE Joint Genome Institute"/>
            <consortium name="Mycorrhizal Genomics Consortium"/>
            <person name="Kohler A."/>
            <person name="Kuo A."/>
            <person name="Nagy L.G."/>
            <person name="Floudas D."/>
            <person name="Copeland A."/>
            <person name="Barry K.W."/>
            <person name="Cichocki N."/>
            <person name="Veneault-Fourrey C."/>
            <person name="LaButti K."/>
            <person name="Lindquist E.A."/>
            <person name="Lipzen A."/>
            <person name="Lundell T."/>
            <person name="Morin E."/>
            <person name="Murat C."/>
            <person name="Riley R."/>
            <person name="Ohm R."/>
            <person name="Sun H."/>
            <person name="Tunlid A."/>
            <person name="Henrissat B."/>
            <person name="Grigoriev I.V."/>
            <person name="Hibbett D.S."/>
            <person name="Martin F."/>
        </authorList>
    </citation>
    <scope>NUCLEOTIDE SEQUENCE [LARGE SCALE GENOMIC DNA]</scope>
    <source>
        <strain evidence="2">Marx 270</strain>
    </source>
</reference>
<gene>
    <name evidence="1" type="ORF">M404DRAFT_31300</name>
</gene>
<dbReference type="Proteomes" id="UP000054217">
    <property type="component" value="Unassembled WGS sequence"/>
</dbReference>
<reference evidence="1 2" key="1">
    <citation type="submission" date="2014-04" db="EMBL/GenBank/DDBJ databases">
        <authorList>
            <consortium name="DOE Joint Genome Institute"/>
            <person name="Kuo A."/>
            <person name="Kohler A."/>
            <person name="Costa M.D."/>
            <person name="Nagy L.G."/>
            <person name="Floudas D."/>
            <person name="Copeland A."/>
            <person name="Barry K.W."/>
            <person name="Cichocki N."/>
            <person name="Veneault-Fourrey C."/>
            <person name="LaButti K."/>
            <person name="Lindquist E.A."/>
            <person name="Lipzen A."/>
            <person name="Lundell T."/>
            <person name="Morin E."/>
            <person name="Murat C."/>
            <person name="Sun H."/>
            <person name="Tunlid A."/>
            <person name="Henrissat B."/>
            <person name="Grigoriev I.V."/>
            <person name="Hibbett D.S."/>
            <person name="Martin F."/>
            <person name="Nordberg H.P."/>
            <person name="Cantor M.N."/>
            <person name="Hua S.X."/>
        </authorList>
    </citation>
    <scope>NUCLEOTIDE SEQUENCE [LARGE SCALE GENOMIC DNA]</scope>
    <source>
        <strain evidence="1 2">Marx 270</strain>
    </source>
</reference>
<dbReference type="InParanoid" id="A0A0C3JLK1"/>
<dbReference type="EMBL" id="KN832015">
    <property type="protein sequence ID" value="KIN98441.1"/>
    <property type="molecule type" value="Genomic_DNA"/>
</dbReference>
<organism evidence="1 2">
    <name type="scientific">Pisolithus tinctorius Marx 270</name>
    <dbReference type="NCBI Taxonomy" id="870435"/>
    <lineage>
        <taxon>Eukaryota</taxon>
        <taxon>Fungi</taxon>
        <taxon>Dikarya</taxon>
        <taxon>Basidiomycota</taxon>
        <taxon>Agaricomycotina</taxon>
        <taxon>Agaricomycetes</taxon>
        <taxon>Agaricomycetidae</taxon>
        <taxon>Boletales</taxon>
        <taxon>Sclerodermatineae</taxon>
        <taxon>Pisolithaceae</taxon>
        <taxon>Pisolithus</taxon>
    </lineage>
</organism>
<protein>
    <submittedName>
        <fullName evidence="1">Uncharacterized protein</fullName>
    </submittedName>
</protein>
<proteinExistence type="predicted"/>
<evidence type="ECO:0000313" key="1">
    <source>
        <dbReference type="EMBL" id="KIN98441.1"/>
    </source>
</evidence>
<sequence>MRFRATVGEISLFSCLEGVRMVWHGTQDRVIQSAYFCMLPVRLEVPYRLLELRVDRPSCCCASRPLLPALEVLSSYLAYPSAAPLAFLAVNSPRVALSGDASSVKFCTAIVEICPFSWLETLSDNPLTSEWYLFRRRHCRTRGYIWVLVNKGTLGRICGYLRIGHVDSLRSFFKVLAAFPSVIISRIAAFRAPVFHQQVIVSPPPS</sequence>
<keyword evidence="2" id="KW-1185">Reference proteome</keyword>